<reference evidence="2" key="1">
    <citation type="submission" date="2019-06" db="EMBL/GenBank/DDBJ databases">
        <authorList>
            <person name="Zheng W."/>
        </authorList>
    </citation>
    <scope>NUCLEOTIDE SEQUENCE</scope>
    <source>
        <strain evidence="2">QDHG01</strain>
    </source>
</reference>
<dbReference type="Proteomes" id="UP000785679">
    <property type="component" value="Unassembled WGS sequence"/>
</dbReference>
<comment type="caution">
    <text evidence="2">The sequence shown here is derived from an EMBL/GenBank/DDBJ whole genome shotgun (WGS) entry which is preliminary data.</text>
</comment>
<dbReference type="AlphaFoldDB" id="A0A8J8NSQ9"/>
<feature type="chain" id="PRO_5035277564" evidence="1">
    <location>
        <begin position="22"/>
        <end position="328"/>
    </location>
</feature>
<keyword evidence="1" id="KW-0732">Signal</keyword>
<dbReference type="SUPFAM" id="SSF57184">
    <property type="entry name" value="Growth factor receptor domain"/>
    <property type="match status" value="1"/>
</dbReference>
<dbReference type="EMBL" id="RRYP01006819">
    <property type="protein sequence ID" value="TNV80941.1"/>
    <property type="molecule type" value="Genomic_DNA"/>
</dbReference>
<dbReference type="InterPro" id="IPR009030">
    <property type="entry name" value="Growth_fac_rcpt_cys_sf"/>
</dbReference>
<organism evidence="2 3">
    <name type="scientific">Halteria grandinella</name>
    <dbReference type="NCBI Taxonomy" id="5974"/>
    <lineage>
        <taxon>Eukaryota</taxon>
        <taxon>Sar</taxon>
        <taxon>Alveolata</taxon>
        <taxon>Ciliophora</taxon>
        <taxon>Intramacronucleata</taxon>
        <taxon>Spirotrichea</taxon>
        <taxon>Stichotrichia</taxon>
        <taxon>Sporadotrichida</taxon>
        <taxon>Halteriidae</taxon>
        <taxon>Halteria</taxon>
    </lineage>
</organism>
<dbReference type="CDD" id="cd00064">
    <property type="entry name" value="FU"/>
    <property type="match status" value="1"/>
</dbReference>
<feature type="signal peptide" evidence="1">
    <location>
        <begin position="1"/>
        <end position="21"/>
    </location>
</feature>
<gene>
    <name evidence="2" type="ORF">FGO68_gene16711</name>
</gene>
<name>A0A8J8NSQ9_HALGN</name>
<evidence type="ECO:0000256" key="1">
    <source>
        <dbReference type="SAM" id="SignalP"/>
    </source>
</evidence>
<dbReference type="InterPro" id="IPR006212">
    <property type="entry name" value="Furin_repeat"/>
</dbReference>
<keyword evidence="3" id="KW-1185">Reference proteome</keyword>
<proteinExistence type="predicted"/>
<accession>A0A8J8NSQ9</accession>
<protein>
    <submittedName>
        <fullName evidence="2">Uncharacterized protein</fullName>
    </submittedName>
</protein>
<sequence>MRNGRPLAVGVLCCLLSILRAQLLSDSIQAEKTLETPPPCQSNEFLNIVWNDCLPCADSCKSCSMVFFLGIGGKIGENCFECKDDFTLTYWWDIWSLSQTNYCKPKCTAPYVWDSTNQICIVPTSIFADTISDLVFASKPFHLDLKFKDQYANEHPLIYVGQNNFSCTLKGLGYENGLKLPGLCQIEATKMYADTVYSLSMSYTFSSGIPPLTYATTFKTHDKERDPPHCTFSPMYNTIWGVQQSAFKIAVPQFTGPRADAIYTLQSAPGIFTYNTLSGESPQISNAYTKEKGFERGVYYWLMMYLLPKPGQEKEDRFVCVAYYKVSW</sequence>
<evidence type="ECO:0000313" key="3">
    <source>
        <dbReference type="Proteomes" id="UP000785679"/>
    </source>
</evidence>
<dbReference type="Gene3D" id="2.10.220.10">
    <property type="entry name" value="Hormone Receptor, Insulin-like Growth Factor Receptor 1, Chain A, domain 2"/>
    <property type="match status" value="1"/>
</dbReference>
<evidence type="ECO:0000313" key="2">
    <source>
        <dbReference type="EMBL" id="TNV80941.1"/>
    </source>
</evidence>